<evidence type="ECO:0000313" key="2">
    <source>
        <dbReference type="Proteomes" id="UP001175228"/>
    </source>
</evidence>
<evidence type="ECO:0000313" key="1">
    <source>
        <dbReference type="EMBL" id="KAK0475331.1"/>
    </source>
</evidence>
<organism evidence="1 2">
    <name type="scientific">Armillaria luteobubalina</name>
    <dbReference type="NCBI Taxonomy" id="153913"/>
    <lineage>
        <taxon>Eukaryota</taxon>
        <taxon>Fungi</taxon>
        <taxon>Dikarya</taxon>
        <taxon>Basidiomycota</taxon>
        <taxon>Agaricomycotina</taxon>
        <taxon>Agaricomycetes</taxon>
        <taxon>Agaricomycetidae</taxon>
        <taxon>Agaricales</taxon>
        <taxon>Marasmiineae</taxon>
        <taxon>Physalacriaceae</taxon>
        <taxon>Armillaria</taxon>
    </lineage>
</organism>
<dbReference type="EMBL" id="JAUEPU010000152">
    <property type="protein sequence ID" value="KAK0475331.1"/>
    <property type="molecule type" value="Genomic_DNA"/>
</dbReference>
<name>A0AA39TA32_9AGAR</name>
<dbReference type="AlphaFoldDB" id="A0AA39TA32"/>
<proteinExistence type="predicted"/>
<feature type="non-terminal residue" evidence="1">
    <location>
        <position position="140"/>
    </location>
</feature>
<gene>
    <name evidence="1" type="ORF">EDD18DRAFT_1218430</name>
</gene>
<protein>
    <submittedName>
        <fullName evidence="1">Uncharacterized protein</fullName>
    </submittedName>
</protein>
<keyword evidence="2" id="KW-1185">Reference proteome</keyword>
<accession>A0AA39TA32</accession>
<reference evidence="1" key="1">
    <citation type="submission" date="2023-06" db="EMBL/GenBank/DDBJ databases">
        <authorList>
            <consortium name="Lawrence Berkeley National Laboratory"/>
            <person name="Ahrendt S."/>
            <person name="Sahu N."/>
            <person name="Indic B."/>
            <person name="Wong-Bajracharya J."/>
            <person name="Merenyi Z."/>
            <person name="Ke H.-M."/>
            <person name="Monk M."/>
            <person name="Kocsube S."/>
            <person name="Drula E."/>
            <person name="Lipzen A."/>
            <person name="Balint B."/>
            <person name="Henrissat B."/>
            <person name="Andreopoulos B."/>
            <person name="Martin F.M."/>
            <person name="Harder C.B."/>
            <person name="Rigling D."/>
            <person name="Ford K.L."/>
            <person name="Foster G.D."/>
            <person name="Pangilinan J."/>
            <person name="Papanicolaou A."/>
            <person name="Barry K."/>
            <person name="LaButti K."/>
            <person name="Viragh M."/>
            <person name="Koriabine M."/>
            <person name="Yan M."/>
            <person name="Riley R."/>
            <person name="Champramary S."/>
            <person name="Plett K.L."/>
            <person name="Tsai I.J."/>
            <person name="Slot J."/>
            <person name="Sipos G."/>
            <person name="Plett J."/>
            <person name="Nagy L.G."/>
            <person name="Grigoriev I.V."/>
        </authorList>
    </citation>
    <scope>NUCLEOTIDE SEQUENCE</scope>
    <source>
        <strain evidence="1">HWK02</strain>
    </source>
</reference>
<sequence>LFLDCTKLAWIKYGPLVAMGETCTQNFIANIVNSDKDCVVRVSHIYFAFRYNRIGYIIMQHIHGCDCNEDDFNEISHTAKSPGPVRGGPVAHRFFADHRPDICYNSVGELQEQHTHSCTGLRILGCQYLLRPKASSSNYM</sequence>
<dbReference type="Proteomes" id="UP001175228">
    <property type="component" value="Unassembled WGS sequence"/>
</dbReference>
<comment type="caution">
    <text evidence="1">The sequence shown here is derived from an EMBL/GenBank/DDBJ whole genome shotgun (WGS) entry which is preliminary data.</text>
</comment>